<protein>
    <submittedName>
        <fullName evidence="7">DUF4214 domain-containing protein</fullName>
    </submittedName>
</protein>
<dbReference type="InterPro" id="IPR038255">
    <property type="entry name" value="PBS_linker_sf"/>
</dbReference>
<evidence type="ECO:0000313" key="8">
    <source>
        <dbReference type="Proteomes" id="UP000626026"/>
    </source>
</evidence>
<organism evidence="7 8">
    <name type="scientific">Teichococcus aerophilus</name>
    <dbReference type="NCBI Taxonomy" id="1224513"/>
    <lineage>
        <taxon>Bacteria</taxon>
        <taxon>Pseudomonadati</taxon>
        <taxon>Pseudomonadota</taxon>
        <taxon>Alphaproteobacteria</taxon>
        <taxon>Acetobacterales</taxon>
        <taxon>Roseomonadaceae</taxon>
        <taxon>Roseomonas</taxon>
    </lineage>
</organism>
<comment type="cofactor">
    <cofactor evidence="1">
        <name>Ca(2+)</name>
        <dbReference type="ChEBI" id="CHEBI:29108"/>
    </cofactor>
</comment>
<keyword evidence="4" id="KW-0964">Secreted</keyword>
<dbReference type="InterPro" id="IPR006026">
    <property type="entry name" value="Peptidase_Metallo"/>
</dbReference>
<evidence type="ECO:0000256" key="4">
    <source>
        <dbReference type="ARBA" id="ARBA00022525"/>
    </source>
</evidence>
<dbReference type="PRINTS" id="PR00313">
    <property type="entry name" value="CABNDNGRPT"/>
</dbReference>
<dbReference type="Gene3D" id="2.150.10.10">
    <property type="entry name" value="Serralysin-like metalloprotease, C-terminal"/>
    <property type="match status" value="1"/>
</dbReference>
<dbReference type="RefSeq" id="WP_187783903.1">
    <property type="nucleotide sequence ID" value="NZ_JACTVA010000009.1"/>
</dbReference>
<dbReference type="InterPro" id="IPR025282">
    <property type="entry name" value="DUF4214"/>
</dbReference>
<accession>A0ABR7RJZ8</accession>
<dbReference type="CDD" id="cd04277">
    <property type="entry name" value="ZnMc_serralysin_like"/>
    <property type="match status" value="1"/>
</dbReference>
<dbReference type="Pfam" id="PF00353">
    <property type="entry name" value="HemolysinCabind"/>
    <property type="match status" value="1"/>
</dbReference>
<sequence>MAQPFNPVEGVDWGTKLPGYWITYHFADPVGDDMDPVTQLHGISFNPEAWSTYQKAQAGLAFQTFSDITNLQFAEASSDASILVLAQGTFLDNLSVLGAFGAPHTGDVSGQGVFNTAGPSWSDTPGQALEQGGYGFDTLIHELGHGLGLAHPHDTGGGNSPIFPGVTDPFDSSGYFDLKQSIYTMMSYVDGWATAPEGVSPDKAHGFVGTPMAFDIAALQQKYGANMEHRTGDDTYLLPDVNASGTFYACIWDAGGTDTLAYAGTRDTTIDLRPASLEYAVGGGGYMSHALGVFGGFTIAHGVVIENATGGAGNDTLTGNDVDNHLQGGAGNDVLMGFGGNNRLDGGVGIDTAAYLQSRAGYSVDVVDGLFQVRALAGGSSDTLVQVEQLRFTEGTLLTRAATDDGLSVGGLYRGLLGRSAEADGFRFWTEHAETADVGSVARSMVNSSEFANGLGNATTQDFVAGLYGNLLSRSAEAGGLQFWMDALEAGLDRGTAALGFIASNEFREQHFAGLFGDLSTLGDVWTAA</sequence>
<comment type="similarity">
    <text evidence="3">Belongs to the peptidase M10B family.</text>
</comment>
<keyword evidence="5" id="KW-0677">Repeat</keyword>
<dbReference type="Gene3D" id="1.10.3130.20">
    <property type="entry name" value="Phycobilisome linker domain"/>
    <property type="match status" value="1"/>
</dbReference>
<name>A0ABR7RJZ8_9PROT</name>
<dbReference type="InterPro" id="IPR024079">
    <property type="entry name" value="MetalloPept_cat_dom_sf"/>
</dbReference>
<keyword evidence="8" id="KW-1185">Reference proteome</keyword>
<evidence type="ECO:0000313" key="7">
    <source>
        <dbReference type="EMBL" id="MBC9206733.1"/>
    </source>
</evidence>
<comment type="caution">
    <text evidence="7">The sequence shown here is derived from an EMBL/GenBank/DDBJ whole genome shotgun (WGS) entry which is preliminary data.</text>
</comment>
<dbReference type="SUPFAM" id="SSF55486">
    <property type="entry name" value="Metalloproteases ('zincins'), catalytic domain"/>
    <property type="match status" value="1"/>
</dbReference>
<dbReference type="EMBL" id="JACTVA010000009">
    <property type="protein sequence ID" value="MBC9206733.1"/>
    <property type="molecule type" value="Genomic_DNA"/>
</dbReference>
<dbReference type="InterPro" id="IPR034033">
    <property type="entry name" value="Serralysin-like"/>
</dbReference>
<feature type="domain" description="Peptidase metallopeptidase" evidence="6">
    <location>
        <begin position="14"/>
        <end position="185"/>
    </location>
</feature>
<dbReference type="Gene3D" id="3.40.390.10">
    <property type="entry name" value="Collagenase (Catalytic Domain)"/>
    <property type="match status" value="1"/>
</dbReference>
<dbReference type="Pfam" id="PF13946">
    <property type="entry name" value="DUF4214"/>
    <property type="match status" value="1"/>
</dbReference>
<reference evidence="7 8" key="1">
    <citation type="journal article" date="2013" name="Int. J. Syst. Evol. Microbiol.">
        <title>Roseomonas aerophila sp. nov., isolated from air.</title>
        <authorList>
            <person name="Kim S.J."/>
            <person name="Weon H.Y."/>
            <person name="Ahn J.H."/>
            <person name="Hong S.B."/>
            <person name="Seok S.J."/>
            <person name="Whang K.S."/>
            <person name="Kwon S.W."/>
        </authorList>
    </citation>
    <scope>NUCLEOTIDE SEQUENCE [LARGE SCALE GENOMIC DNA]</scope>
    <source>
        <strain evidence="7 8">NBRC 108923</strain>
    </source>
</reference>
<dbReference type="Pfam" id="PF08548">
    <property type="entry name" value="Peptidase_M10_C"/>
    <property type="match status" value="1"/>
</dbReference>
<proteinExistence type="inferred from homology"/>
<dbReference type="Proteomes" id="UP000626026">
    <property type="component" value="Unassembled WGS sequence"/>
</dbReference>
<evidence type="ECO:0000256" key="2">
    <source>
        <dbReference type="ARBA" id="ARBA00004613"/>
    </source>
</evidence>
<dbReference type="InterPro" id="IPR001343">
    <property type="entry name" value="Hemolysn_Ca-bd"/>
</dbReference>
<dbReference type="SMART" id="SM00235">
    <property type="entry name" value="ZnMc"/>
    <property type="match status" value="1"/>
</dbReference>
<evidence type="ECO:0000256" key="1">
    <source>
        <dbReference type="ARBA" id="ARBA00001913"/>
    </source>
</evidence>
<evidence type="ECO:0000259" key="6">
    <source>
        <dbReference type="SMART" id="SM00235"/>
    </source>
</evidence>
<dbReference type="SUPFAM" id="SSF51120">
    <property type="entry name" value="beta-Roll"/>
    <property type="match status" value="1"/>
</dbReference>
<comment type="subcellular location">
    <subcellularLocation>
        <location evidence="2">Secreted</location>
    </subcellularLocation>
</comment>
<dbReference type="InterPro" id="IPR011049">
    <property type="entry name" value="Serralysin-like_metalloprot_C"/>
</dbReference>
<dbReference type="InterPro" id="IPR013858">
    <property type="entry name" value="Peptidase_M10B_C"/>
</dbReference>
<gene>
    <name evidence="7" type="ORF">IBL26_07785</name>
</gene>
<evidence type="ECO:0000256" key="5">
    <source>
        <dbReference type="ARBA" id="ARBA00022737"/>
    </source>
</evidence>
<evidence type="ECO:0000256" key="3">
    <source>
        <dbReference type="ARBA" id="ARBA00009490"/>
    </source>
</evidence>